<accession>A0A0R2CXV3</accession>
<proteinExistence type="predicted"/>
<dbReference type="STRING" id="1423729.FC80_GL001567"/>
<name>A0A0R2CXV3_9LACO</name>
<gene>
    <name evidence="2" type="ORF">FC80_GL001567</name>
</gene>
<protein>
    <submittedName>
        <fullName evidence="2">Capsular biosynthesis protein</fullName>
    </submittedName>
</protein>
<dbReference type="InterPro" id="IPR025536">
    <property type="entry name" value="DUF4422"/>
</dbReference>
<dbReference type="Proteomes" id="UP000051131">
    <property type="component" value="Unassembled WGS sequence"/>
</dbReference>
<comment type="caution">
    <text evidence="2">The sequence shown here is derived from an EMBL/GenBank/DDBJ whole genome shotgun (WGS) entry which is preliminary data.</text>
</comment>
<dbReference type="Pfam" id="PF14393">
    <property type="entry name" value="DUF4422"/>
    <property type="match status" value="1"/>
</dbReference>
<dbReference type="AlphaFoldDB" id="A0A0R2CXV3"/>
<feature type="domain" description="DUF4422" evidence="1">
    <location>
        <begin position="2"/>
        <end position="201"/>
    </location>
</feature>
<dbReference type="PATRIC" id="fig|1423729.3.peg.1589"/>
<keyword evidence="3" id="KW-1185">Reference proteome</keyword>
<evidence type="ECO:0000259" key="1">
    <source>
        <dbReference type="Pfam" id="PF14393"/>
    </source>
</evidence>
<sequence length="237" mass="28513">MQVGLSTENFVGFERDNTGINIARKNENYCELTVQYWAWKNKKAEIKGLVHYRRFFSNGKKCYMRNPQKKMQNILRIDKLNKLLEKYDMILPSKRNYYIETTWSHYEHSHHIKDLMITRDVISNLYPDYLDKFDEVMKRSSAHMFNMLIAKDEIFSNYSEWLFKILAEVEKKVDISDYSDFDKRIFGFISELLMDVWVEKNEINYTELPLLFIGKQNWTKKIGLFLLRKVGLSRKVI</sequence>
<organism evidence="2 3">
    <name type="scientific">Liquorilactobacillus cacaonum DSM 21116</name>
    <dbReference type="NCBI Taxonomy" id="1423729"/>
    <lineage>
        <taxon>Bacteria</taxon>
        <taxon>Bacillati</taxon>
        <taxon>Bacillota</taxon>
        <taxon>Bacilli</taxon>
        <taxon>Lactobacillales</taxon>
        <taxon>Lactobacillaceae</taxon>
        <taxon>Liquorilactobacillus</taxon>
    </lineage>
</organism>
<dbReference type="EMBL" id="AYZE01000005">
    <property type="protein sequence ID" value="KRM92630.1"/>
    <property type="molecule type" value="Genomic_DNA"/>
</dbReference>
<reference evidence="2 3" key="1">
    <citation type="journal article" date="2015" name="Genome Announc.">
        <title>Expanding the biotechnology potential of lactobacilli through comparative genomics of 213 strains and associated genera.</title>
        <authorList>
            <person name="Sun Z."/>
            <person name="Harris H.M."/>
            <person name="McCann A."/>
            <person name="Guo C."/>
            <person name="Argimon S."/>
            <person name="Zhang W."/>
            <person name="Yang X."/>
            <person name="Jeffery I.B."/>
            <person name="Cooney J.C."/>
            <person name="Kagawa T.F."/>
            <person name="Liu W."/>
            <person name="Song Y."/>
            <person name="Salvetti E."/>
            <person name="Wrobel A."/>
            <person name="Rasinkangas P."/>
            <person name="Parkhill J."/>
            <person name="Rea M.C."/>
            <person name="O'Sullivan O."/>
            <person name="Ritari J."/>
            <person name="Douillard F.P."/>
            <person name="Paul Ross R."/>
            <person name="Yang R."/>
            <person name="Briner A.E."/>
            <person name="Felis G.E."/>
            <person name="de Vos W.M."/>
            <person name="Barrangou R."/>
            <person name="Klaenhammer T.R."/>
            <person name="Caufield P.W."/>
            <person name="Cui Y."/>
            <person name="Zhang H."/>
            <person name="O'Toole P.W."/>
        </authorList>
    </citation>
    <scope>NUCLEOTIDE SEQUENCE [LARGE SCALE GENOMIC DNA]</scope>
    <source>
        <strain evidence="2 3">DSM 21116</strain>
    </source>
</reference>
<evidence type="ECO:0000313" key="2">
    <source>
        <dbReference type="EMBL" id="KRM92630.1"/>
    </source>
</evidence>
<evidence type="ECO:0000313" key="3">
    <source>
        <dbReference type="Proteomes" id="UP000051131"/>
    </source>
</evidence>